<keyword evidence="3" id="KW-1185">Reference proteome</keyword>
<protein>
    <submittedName>
        <fullName evidence="2">Uncharacterized protein</fullName>
    </submittedName>
</protein>
<comment type="caution">
    <text evidence="2">The sequence shown here is derived from an EMBL/GenBank/DDBJ whole genome shotgun (WGS) entry which is preliminary data.</text>
</comment>
<dbReference type="EMBL" id="JAWDIQ010000001">
    <property type="protein sequence ID" value="MDY0407824.1"/>
    <property type="molecule type" value="Genomic_DNA"/>
</dbReference>
<dbReference type="SUPFAM" id="SSF48317">
    <property type="entry name" value="Acid phosphatase/Vanadium-dependent haloperoxidase"/>
    <property type="match status" value="1"/>
</dbReference>
<dbReference type="Proteomes" id="UP001275315">
    <property type="component" value="Unassembled WGS sequence"/>
</dbReference>
<feature type="transmembrane region" description="Helical" evidence="1">
    <location>
        <begin position="37"/>
        <end position="58"/>
    </location>
</feature>
<evidence type="ECO:0000256" key="1">
    <source>
        <dbReference type="SAM" id="Phobius"/>
    </source>
</evidence>
<gene>
    <name evidence="2" type="ORF">RWD45_03375</name>
</gene>
<sequence length="116" mass="13470">MLLSRHKRFLLLVALFAIIITIWIFELMHDKVPFVDAWTRFVVPLVDGTVIYDAFFFITNFGSRSFVEPFTVFMAFLLVWITRDWLPSIFFAVGTLGSHLLNSSIKHIVARKGLVY</sequence>
<evidence type="ECO:0000313" key="2">
    <source>
        <dbReference type="EMBL" id="MDY0407824.1"/>
    </source>
</evidence>
<accession>A0ABU5CN83</accession>
<evidence type="ECO:0000313" key="3">
    <source>
        <dbReference type="Proteomes" id="UP001275315"/>
    </source>
</evidence>
<dbReference type="RefSeq" id="WP_320378605.1">
    <property type="nucleotide sequence ID" value="NZ_JAWDIQ010000001.1"/>
</dbReference>
<reference evidence="2 3" key="1">
    <citation type="submission" date="2023-10" db="EMBL/GenBank/DDBJ databases">
        <title>Virgibacillus soli CC-YMP-6 genome.</title>
        <authorList>
            <person name="Miliotis G."/>
            <person name="Sengupta P."/>
            <person name="Hameed A."/>
            <person name="Chuvochina M."/>
            <person name="Mcdonagh F."/>
            <person name="Simpson A.C."/>
            <person name="Singh N.K."/>
            <person name="Rekha P.D."/>
            <person name="Raman K."/>
            <person name="Hugenholtz P."/>
            <person name="Venkateswaran K."/>
        </authorList>
    </citation>
    <scope>NUCLEOTIDE SEQUENCE [LARGE SCALE GENOMIC DNA]</scope>
    <source>
        <strain evidence="2 3">CC-YMP-6</strain>
    </source>
</reference>
<feature type="transmembrane region" description="Helical" evidence="1">
    <location>
        <begin position="9"/>
        <end position="25"/>
    </location>
</feature>
<dbReference type="InterPro" id="IPR036938">
    <property type="entry name" value="PAP2/HPO_sf"/>
</dbReference>
<proteinExistence type="predicted"/>
<name>A0ABU5CN83_9BACI</name>
<keyword evidence="1" id="KW-0812">Transmembrane</keyword>
<keyword evidence="1" id="KW-1133">Transmembrane helix</keyword>
<keyword evidence="1" id="KW-0472">Membrane</keyword>
<organism evidence="2 3">
    <name type="scientific">Paracerasibacillus soli</name>
    <dbReference type="NCBI Taxonomy" id="480284"/>
    <lineage>
        <taxon>Bacteria</taxon>
        <taxon>Bacillati</taxon>
        <taxon>Bacillota</taxon>
        <taxon>Bacilli</taxon>
        <taxon>Bacillales</taxon>
        <taxon>Bacillaceae</taxon>
        <taxon>Paracerasibacillus</taxon>
    </lineage>
</organism>